<keyword evidence="3" id="KW-0808">Transferase</keyword>
<dbReference type="Pfam" id="PF23524">
    <property type="entry name" value="MGAT4A_C"/>
    <property type="match status" value="1"/>
</dbReference>
<evidence type="ECO:0000256" key="3">
    <source>
        <dbReference type="ARBA" id="ARBA00022679"/>
    </source>
</evidence>
<proteinExistence type="predicted"/>
<evidence type="ECO:0000256" key="1">
    <source>
        <dbReference type="ARBA" id="ARBA00004922"/>
    </source>
</evidence>
<name>A0AAV7TLY5_PLEWA</name>
<dbReference type="InterPro" id="IPR057279">
    <property type="entry name" value="MGAT4"/>
</dbReference>
<dbReference type="EMBL" id="JANPWB010000006">
    <property type="protein sequence ID" value="KAJ1177481.1"/>
    <property type="molecule type" value="Genomic_DNA"/>
</dbReference>
<evidence type="ECO:0000259" key="5">
    <source>
        <dbReference type="Pfam" id="PF23524"/>
    </source>
</evidence>
<keyword evidence="7" id="KW-1185">Reference proteome</keyword>
<evidence type="ECO:0008006" key="8">
    <source>
        <dbReference type="Google" id="ProtNLM"/>
    </source>
</evidence>
<comment type="pathway">
    <text evidence="1">Protein modification; protein glycosylation.</text>
</comment>
<feature type="domain" description="MGAT4 A/B/C C-terminal" evidence="5">
    <location>
        <begin position="317"/>
        <end position="440"/>
    </location>
</feature>
<feature type="domain" description="MGAT4 conserved region" evidence="4">
    <location>
        <begin position="35"/>
        <end position="293"/>
    </location>
</feature>
<accession>A0AAV7TLY5</accession>
<dbReference type="Proteomes" id="UP001066276">
    <property type="component" value="Chromosome 3_2"/>
</dbReference>
<protein>
    <recommendedName>
        <fullName evidence="8">Alpha-1,3-mannosyl-glycoprotein 4-beta-N-acetylglucosaminyltransferase C</fullName>
    </recommendedName>
</protein>
<dbReference type="GO" id="GO:0008375">
    <property type="term" value="F:acetylglucosaminyltransferase activity"/>
    <property type="evidence" value="ECO:0007669"/>
    <property type="project" value="TreeGrafter"/>
</dbReference>
<comment type="caution">
    <text evidence="6">The sequence shown here is derived from an EMBL/GenBank/DDBJ whole genome shotgun (WGS) entry which is preliminary data.</text>
</comment>
<evidence type="ECO:0000313" key="6">
    <source>
        <dbReference type="EMBL" id="KAJ1177481.1"/>
    </source>
</evidence>
<dbReference type="Pfam" id="PF04666">
    <property type="entry name" value="MGAT4_cons"/>
    <property type="match status" value="1"/>
</dbReference>
<evidence type="ECO:0000259" key="4">
    <source>
        <dbReference type="Pfam" id="PF04666"/>
    </source>
</evidence>
<evidence type="ECO:0000256" key="2">
    <source>
        <dbReference type="ARBA" id="ARBA00022676"/>
    </source>
</evidence>
<sequence>MEAWSHFDPSGERADHPNEDATALGRMVKANFPEISSHKIHFQHFDVKEEIMNLLPIPYKYMQGYRPSRKRFLSIGISSVKRKPQNYLIDTMKSVFTASNARELEEMLLVVYLANTDPSDNTEMAKEIGEIFRPQIDAGNLIVVCSSMKNYPTLDGLKRNFDDPEEKVKHRSKQNADYAFLVNFCAPLSEYYLMLEDDVVCAENFLTGIKNSFQNIDSSWITISYSKLGYIGKLYHAEDLPKLARFLLMFYDEMPGDWLLEQFYKSKTQKEMIHVTPALFQHVGTLSSFQSLEINAEHPEFQEIPLNKDALPPASCFTTLEVHEQHEPGHICRSSGQFFWGKKVEPGNTFIIVFDSPVNIRKISIATGASEHPEDILHSGYVQFGRMKTLNTNTCVMYNNLGPFNEGKFELASVDHVTGDRVECIRIQITAPQKEWLIIRYVRL</sequence>
<dbReference type="InterPro" id="IPR006759">
    <property type="entry name" value="Glyco_transf_54"/>
</dbReference>
<organism evidence="6 7">
    <name type="scientific">Pleurodeles waltl</name>
    <name type="common">Iberian ribbed newt</name>
    <dbReference type="NCBI Taxonomy" id="8319"/>
    <lineage>
        <taxon>Eukaryota</taxon>
        <taxon>Metazoa</taxon>
        <taxon>Chordata</taxon>
        <taxon>Craniata</taxon>
        <taxon>Vertebrata</taxon>
        <taxon>Euteleostomi</taxon>
        <taxon>Amphibia</taxon>
        <taxon>Batrachia</taxon>
        <taxon>Caudata</taxon>
        <taxon>Salamandroidea</taxon>
        <taxon>Salamandridae</taxon>
        <taxon>Pleurodelinae</taxon>
        <taxon>Pleurodeles</taxon>
    </lineage>
</organism>
<dbReference type="PANTHER" id="PTHR12062">
    <property type="entry name" value="N-ACETYLGLUCOSAMINYLTRANSFERASE VI"/>
    <property type="match status" value="1"/>
</dbReference>
<dbReference type="GO" id="GO:0006487">
    <property type="term" value="P:protein N-linked glycosylation"/>
    <property type="evidence" value="ECO:0007669"/>
    <property type="project" value="TreeGrafter"/>
</dbReference>
<keyword evidence="2" id="KW-0328">Glycosyltransferase</keyword>
<dbReference type="AlphaFoldDB" id="A0AAV7TLY5"/>
<dbReference type="PANTHER" id="PTHR12062:SF29">
    <property type="entry name" value="ALPHA-1,3-MANNOSYL-GLYCOPROTEIN 4-BETA-N-ACETYLGLUCOSAMINYLTRANSFERASE C"/>
    <property type="match status" value="1"/>
</dbReference>
<evidence type="ECO:0000313" key="7">
    <source>
        <dbReference type="Proteomes" id="UP001066276"/>
    </source>
</evidence>
<gene>
    <name evidence="6" type="ORF">NDU88_002736</name>
</gene>
<dbReference type="InterPro" id="IPR056576">
    <property type="entry name" value="MGAT4_A/B/C_C"/>
</dbReference>
<reference evidence="6" key="1">
    <citation type="journal article" date="2022" name="bioRxiv">
        <title>Sequencing and chromosome-scale assembly of the giantPleurodeles waltlgenome.</title>
        <authorList>
            <person name="Brown T."/>
            <person name="Elewa A."/>
            <person name="Iarovenko S."/>
            <person name="Subramanian E."/>
            <person name="Araus A.J."/>
            <person name="Petzold A."/>
            <person name="Susuki M."/>
            <person name="Suzuki K.-i.T."/>
            <person name="Hayashi T."/>
            <person name="Toyoda A."/>
            <person name="Oliveira C."/>
            <person name="Osipova E."/>
            <person name="Leigh N.D."/>
            <person name="Simon A."/>
            <person name="Yun M.H."/>
        </authorList>
    </citation>
    <scope>NUCLEOTIDE SEQUENCE</scope>
    <source>
        <strain evidence="6">20211129_DDA</strain>
        <tissue evidence="6">Liver</tissue>
    </source>
</reference>